<dbReference type="Gene3D" id="3.50.30.80">
    <property type="entry name" value="IlvD/EDD C-terminal domain-like"/>
    <property type="match status" value="1"/>
</dbReference>
<dbReference type="InterPro" id="IPR042096">
    <property type="entry name" value="Dihydro-acid_dehy_C"/>
</dbReference>
<evidence type="ECO:0000256" key="2">
    <source>
        <dbReference type="ARBA" id="ARBA00022714"/>
    </source>
</evidence>
<dbReference type="RefSeq" id="WP_119311723.1">
    <property type="nucleotide sequence ID" value="NZ_CP034413.3"/>
</dbReference>
<evidence type="ECO:0000259" key="7">
    <source>
        <dbReference type="Pfam" id="PF24877"/>
    </source>
</evidence>
<protein>
    <submittedName>
        <fullName evidence="8">Dihydroxy-acid dehydratase</fullName>
    </submittedName>
</protein>
<keyword evidence="2" id="KW-0479">Metal-binding</keyword>
<dbReference type="GeneID" id="89523061"/>
<dbReference type="PANTHER" id="PTHR43661:SF3">
    <property type="entry name" value="D-XYLONATE DEHYDRATASE YAGF-RELATED"/>
    <property type="match status" value="1"/>
</dbReference>
<proteinExistence type="inferred from homology"/>
<keyword evidence="3" id="KW-0411">Iron-sulfur</keyword>
<evidence type="ECO:0000256" key="5">
    <source>
        <dbReference type="ARBA" id="ARBA00023304"/>
    </source>
</evidence>
<keyword evidence="4" id="KW-0456">Lyase</keyword>
<accession>A0A4D7AI50</accession>
<dbReference type="SUPFAM" id="SSF143975">
    <property type="entry name" value="IlvD/EDD N-terminal domain-like"/>
    <property type="match status" value="1"/>
</dbReference>
<evidence type="ECO:0000256" key="1">
    <source>
        <dbReference type="ARBA" id="ARBA00006486"/>
    </source>
</evidence>
<dbReference type="InterPro" id="IPR000581">
    <property type="entry name" value="ILV_EDD_N"/>
</dbReference>
<comment type="similarity">
    <text evidence="1">Belongs to the IlvD/Edd family.</text>
</comment>
<dbReference type="AlphaFoldDB" id="A0A4D7AI50"/>
<dbReference type="Pfam" id="PF24877">
    <property type="entry name" value="ILV_EDD_C"/>
    <property type="match status" value="1"/>
</dbReference>
<evidence type="ECO:0000259" key="6">
    <source>
        <dbReference type="Pfam" id="PF00920"/>
    </source>
</evidence>
<dbReference type="EMBL" id="CP034413">
    <property type="protein sequence ID" value="QCI59274.1"/>
    <property type="molecule type" value="Genomic_DNA"/>
</dbReference>
<reference evidence="9" key="1">
    <citation type="submission" date="2018-12" db="EMBL/GenBank/DDBJ databases">
        <title>Dusodibacter welbiota gen. nov., sp. nov., isolated from human faeces and emended description of the Oscillibacter genus.</title>
        <authorList>
            <person name="Le Roy T."/>
            <person name="Van der Smissen P."/>
            <person name="Delzenne N."/>
            <person name="Muccioli G."/>
            <person name="Collet J.F."/>
            <person name="Cani P.D."/>
        </authorList>
    </citation>
    <scope>NUCLEOTIDE SEQUENCE [LARGE SCALE GENOMIC DNA]</scope>
    <source>
        <strain evidence="9">J115</strain>
    </source>
</reference>
<dbReference type="InterPro" id="IPR037237">
    <property type="entry name" value="IlvD/EDD_N"/>
</dbReference>
<dbReference type="GO" id="GO:0009082">
    <property type="term" value="P:branched-chain amino acid biosynthetic process"/>
    <property type="evidence" value="ECO:0007669"/>
    <property type="project" value="UniProtKB-KW"/>
</dbReference>
<dbReference type="GO" id="GO:0016836">
    <property type="term" value="F:hydro-lyase activity"/>
    <property type="evidence" value="ECO:0007669"/>
    <property type="project" value="TreeGrafter"/>
</dbReference>
<evidence type="ECO:0000256" key="3">
    <source>
        <dbReference type="ARBA" id="ARBA00023014"/>
    </source>
</evidence>
<evidence type="ECO:0000313" key="8">
    <source>
        <dbReference type="EMBL" id="QCI59274.1"/>
    </source>
</evidence>
<dbReference type="KEGG" id="obj:EIO64_08575"/>
<dbReference type="GO" id="GO:0005829">
    <property type="term" value="C:cytosol"/>
    <property type="evidence" value="ECO:0007669"/>
    <property type="project" value="TreeGrafter"/>
</dbReference>
<keyword evidence="5" id="KW-0100">Branched-chain amino acid biosynthesis</keyword>
<sequence>MSSNECAGLQTQYDVFSLDKAETLALLHGCGFSYEELKKPRVAVFNTLNPMNPGHIHQGAIAKAVAEGVREAGGLPVEFNGTNLCDSMLENQKYTLPSRDLLVNDIDLMVSYHRMDALVMIGTCDKVLPALLMAAGRLNLPTVIVTGGYMKPGNYRGENVDFIDIGPNKTRLRDGKITQADFDELVDVSVPGGGACCMMGTGNTMAIITEVIGMSMPGNSSTPGRSQEMQELAKAAGKQVMKLYAKKITARQIITKESITNAIKTCMAIGGSGNTIIHVPAVATESGIEMNFSDIYAAASFEIPLLVGVRPNGPYNMDQYAKAGGTQAILHELRKHLDTNCMSVNEKTIGENISGHEILAPSIIHPLSNPLDNQGGLALMRGNLVPDGTYIKQSAVPECLMKLRGPAHVFNNMDDANNALLNHEIKAGEIVIIRYLGPKASYDSAYWFTSQLKGSDLYTKVAVITDGCLSGAASGASFQFAAPEAALNSPLAAVRNGDIIEYDIHARTMNVELTDEEIQQRISELTGEEYPHFTGYLGIYQKGCISISKGAVLR</sequence>
<feature type="domain" description="Dihydroxy-acid/6-phosphogluconate dehydratase N-terminal" evidence="6">
    <location>
        <begin position="39"/>
        <end position="352"/>
    </location>
</feature>
<dbReference type="InterPro" id="IPR020558">
    <property type="entry name" value="DiOHA_6PGluconate_deHydtase_CS"/>
</dbReference>
<dbReference type="Pfam" id="PF00920">
    <property type="entry name" value="ILVD_EDD_N"/>
    <property type="match status" value="1"/>
</dbReference>
<feature type="domain" description="Dihydroxy-acid/6-phosphogluconate dehydratase C-terminal" evidence="7">
    <location>
        <begin position="363"/>
        <end position="551"/>
    </location>
</feature>
<keyword evidence="2" id="KW-0001">2Fe-2S</keyword>
<gene>
    <name evidence="8" type="ORF">EIO64_08575</name>
</gene>
<evidence type="ECO:0000313" key="9">
    <source>
        <dbReference type="Proteomes" id="UP000298642"/>
    </source>
</evidence>
<dbReference type="PROSITE" id="PS00886">
    <property type="entry name" value="ILVD_EDD_1"/>
    <property type="match status" value="1"/>
</dbReference>
<dbReference type="SUPFAM" id="SSF52016">
    <property type="entry name" value="LeuD/IlvD-like"/>
    <property type="match status" value="1"/>
</dbReference>
<organism evidence="8 9">
    <name type="scientific">Dysosmobacter welbionis</name>
    <dbReference type="NCBI Taxonomy" id="2093857"/>
    <lineage>
        <taxon>Bacteria</taxon>
        <taxon>Bacillati</taxon>
        <taxon>Bacillota</taxon>
        <taxon>Clostridia</taxon>
        <taxon>Eubacteriales</taxon>
        <taxon>Oscillospiraceae</taxon>
        <taxon>Dysosmobacter</taxon>
    </lineage>
</organism>
<keyword evidence="2" id="KW-0408">Iron</keyword>
<keyword evidence="9" id="KW-1185">Reference proteome</keyword>
<dbReference type="InterPro" id="IPR056740">
    <property type="entry name" value="ILV_EDD_C"/>
</dbReference>
<name>A0A4D7AI50_9FIRM</name>
<dbReference type="GO" id="GO:0051537">
    <property type="term" value="F:2 iron, 2 sulfur cluster binding"/>
    <property type="evidence" value="ECO:0007669"/>
    <property type="project" value="UniProtKB-KW"/>
</dbReference>
<keyword evidence="5" id="KW-0028">Amino-acid biosynthesis</keyword>
<dbReference type="PANTHER" id="PTHR43661">
    <property type="entry name" value="D-XYLONATE DEHYDRATASE"/>
    <property type="match status" value="1"/>
</dbReference>
<dbReference type="Proteomes" id="UP000298642">
    <property type="component" value="Chromosome"/>
</dbReference>
<evidence type="ECO:0000256" key="4">
    <source>
        <dbReference type="ARBA" id="ARBA00023239"/>
    </source>
</evidence>